<dbReference type="PANTHER" id="PTHR11960">
    <property type="entry name" value="EUKARYOTIC TRANSLATION INITIATION FACTOR 4E RELATED"/>
    <property type="match status" value="1"/>
</dbReference>
<proteinExistence type="inferred from homology"/>
<reference evidence="7 8" key="1">
    <citation type="journal article" date="2022" name="bioRxiv">
        <title>Genomics of Preaxostyla Flagellates Illuminates Evolutionary Transitions and the Path Towards Mitochondrial Loss.</title>
        <authorList>
            <person name="Novak L.V.F."/>
            <person name="Treitli S.C."/>
            <person name="Pyrih J."/>
            <person name="Halakuc P."/>
            <person name="Pipaliya S.V."/>
            <person name="Vacek V."/>
            <person name="Brzon O."/>
            <person name="Soukal P."/>
            <person name="Eme L."/>
            <person name="Dacks J.B."/>
            <person name="Karnkowska A."/>
            <person name="Elias M."/>
            <person name="Hampl V."/>
        </authorList>
    </citation>
    <scope>NUCLEOTIDE SEQUENCE [LARGE SCALE GENOMIC DNA]</scope>
    <source>
        <strain evidence="7">NAU3</strain>
        <tissue evidence="7">Gut</tissue>
    </source>
</reference>
<dbReference type="EMBL" id="JARBJD010000037">
    <property type="protein sequence ID" value="KAK2958438.1"/>
    <property type="molecule type" value="Genomic_DNA"/>
</dbReference>
<evidence type="ECO:0000256" key="3">
    <source>
        <dbReference type="ARBA" id="ARBA00022845"/>
    </source>
</evidence>
<dbReference type="SUPFAM" id="SSF55418">
    <property type="entry name" value="eIF4e-like"/>
    <property type="match status" value="1"/>
</dbReference>
<dbReference type="InterPro" id="IPR001040">
    <property type="entry name" value="TIF_eIF_4E"/>
</dbReference>
<evidence type="ECO:0000256" key="6">
    <source>
        <dbReference type="RuleBase" id="RU004374"/>
    </source>
</evidence>
<comment type="similarity">
    <text evidence="1 6">Belongs to the eukaryotic initiation factor 4E family.</text>
</comment>
<dbReference type="Gene3D" id="3.30.760.10">
    <property type="entry name" value="RNA Cap, Translation Initiation Factor Eif4e"/>
    <property type="match status" value="1"/>
</dbReference>
<evidence type="ECO:0000256" key="5">
    <source>
        <dbReference type="ARBA" id="ARBA00022917"/>
    </source>
</evidence>
<dbReference type="InterPro" id="IPR023398">
    <property type="entry name" value="TIF_eIF4e-like"/>
</dbReference>
<keyword evidence="3" id="KW-0810">Translation regulation</keyword>
<dbReference type="PANTHER" id="PTHR11960:SF8">
    <property type="entry name" value="EUKARYOTIC TRANSLATION INITIATION FACTOR 4E1-RELATED"/>
    <property type="match status" value="1"/>
</dbReference>
<keyword evidence="8" id="KW-1185">Reference proteome</keyword>
<keyword evidence="5 6" id="KW-0648">Protein biosynthesis</keyword>
<evidence type="ECO:0000256" key="2">
    <source>
        <dbReference type="ARBA" id="ARBA00022540"/>
    </source>
</evidence>
<evidence type="ECO:0000256" key="1">
    <source>
        <dbReference type="ARBA" id="ARBA00009860"/>
    </source>
</evidence>
<evidence type="ECO:0000313" key="8">
    <source>
        <dbReference type="Proteomes" id="UP001281761"/>
    </source>
</evidence>
<organism evidence="7 8">
    <name type="scientific">Blattamonas nauphoetae</name>
    <dbReference type="NCBI Taxonomy" id="2049346"/>
    <lineage>
        <taxon>Eukaryota</taxon>
        <taxon>Metamonada</taxon>
        <taxon>Preaxostyla</taxon>
        <taxon>Oxymonadida</taxon>
        <taxon>Blattamonas</taxon>
    </lineage>
</organism>
<evidence type="ECO:0000256" key="4">
    <source>
        <dbReference type="ARBA" id="ARBA00022884"/>
    </source>
</evidence>
<comment type="caution">
    <text evidence="7">The sequence shown here is derived from an EMBL/GenBank/DDBJ whole genome shotgun (WGS) entry which is preliminary data.</text>
</comment>
<evidence type="ECO:0000313" key="7">
    <source>
        <dbReference type="EMBL" id="KAK2958438.1"/>
    </source>
</evidence>
<name>A0ABQ9Y3X4_9EUKA</name>
<dbReference type="GO" id="GO:0003743">
    <property type="term" value="F:translation initiation factor activity"/>
    <property type="evidence" value="ECO:0007669"/>
    <property type="project" value="UniProtKB-KW"/>
</dbReference>
<accession>A0ABQ9Y3X4</accession>
<dbReference type="Proteomes" id="UP001281761">
    <property type="component" value="Unassembled WGS sequence"/>
</dbReference>
<keyword evidence="2 6" id="KW-0396">Initiation factor</keyword>
<protein>
    <submittedName>
        <fullName evidence="7">Translation initiation factor 4E</fullName>
    </submittedName>
</protein>
<sequence>MPDTEITTAETETSITQQLLSAWTLYQFVELGQSPSLSTSDSLSKPFKPIATFKTLDEFSSVIMRVPRFSSIPDSSYYSVFKDEILPDSSDKRNEKGLRVSTIILPHASTAPGYTIDELFSDLMIWMICGDYDLYRFLNGISYNPQRKSVDLWVSKAQYADGMRTQLVGVVERILTLRIGNTGLLKSLRMTIIDHDPK</sequence>
<dbReference type="Pfam" id="PF01652">
    <property type="entry name" value="IF4E"/>
    <property type="match status" value="1"/>
</dbReference>
<gene>
    <name evidence="7" type="ORF">BLNAU_6472</name>
</gene>
<keyword evidence="4 6" id="KW-0694">RNA-binding</keyword>